<dbReference type="PANTHER" id="PTHR30136">
    <property type="entry name" value="HELIX-TURN-HELIX TRANSCRIPTIONAL REGULATOR, ICLR FAMILY"/>
    <property type="match status" value="1"/>
</dbReference>
<dbReference type="PANTHER" id="PTHR30136:SF24">
    <property type="entry name" value="HTH-TYPE TRANSCRIPTIONAL REPRESSOR ALLR"/>
    <property type="match status" value="1"/>
</dbReference>
<evidence type="ECO:0000313" key="7">
    <source>
        <dbReference type="Proteomes" id="UP000248021"/>
    </source>
</evidence>
<keyword evidence="7" id="KW-1185">Reference proteome</keyword>
<dbReference type="GO" id="GO:0045892">
    <property type="term" value="P:negative regulation of DNA-templated transcription"/>
    <property type="evidence" value="ECO:0007669"/>
    <property type="project" value="TreeGrafter"/>
</dbReference>
<feature type="domain" description="HTH iclR-type" evidence="4">
    <location>
        <begin position="11"/>
        <end position="73"/>
    </location>
</feature>
<dbReference type="InterPro" id="IPR050707">
    <property type="entry name" value="HTH_MetabolicPath_Reg"/>
</dbReference>
<dbReference type="SMART" id="SM00346">
    <property type="entry name" value="HTH_ICLR"/>
    <property type="match status" value="1"/>
</dbReference>
<protein>
    <submittedName>
        <fullName evidence="6">IclR family transcriptional regulator</fullName>
    </submittedName>
</protein>
<gene>
    <name evidence="6" type="ORF">C7450_107435</name>
</gene>
<accession>A0A2V3U3U3</accession>
<dbReference type="AlphaFoldDB" id="A0A2V3U3U3"/>
<keyword evidence="3" id="KW-0804">Transcription</keyword>
<feature type="domain" description="IclR-ED" evidence="5">
    <location>
        <begin position="74"/>
        <end position="257"/>
    </location>
</feature>
<dbReference type="PROSITE" id="PS51077">
    <property type="entry name" value="HTH_ICLR"/>
    <property type="match status" value="1"/>
</dbReference>
<evidence type="ECO:0000259" key="5">
    <source>
        <dbReference type="PROSITE" id="PS51078"/>
    </source>
</evidence>
<dbReference type="GO" id="GO:0003677">
    <property type="term" value="F:DNA binding"/>
    <property type="evidence" value="ECO:0007669"/>
    <property type="project" value="UniProtKB-KW"/>
</dbReference>
<proteinExistence type="predicted"/>
<dbReference type="InterPro" id="IPR014757">
    <property type="entry name" value="Tscrpt_reg_IclR_C"/>
</dbReference>
<dbReference type="InterPro" id="IPR036388">
    <property type="entry name" value="WH-like_DNA-bd_sf"/>
</dbReference>
<dbReference type="InterPro" id="IPR036390">
    <property type="entry name" value="WH_DNA-bd_sf"/>
</dbReference>
<comment type="caution">
    <text evidence="6">The sequence shown here is derived from an EMBL/GenBank/DDBJ whole genome shotgun (WGS) entry which is preliminary data.</text>
</comment>
<dbReference type="PROSITE" id="PS51078">
    <property type="entry name" value="ICLR_ED"/>
    <property type="match status" value="1"/>
</dbReference>
<dbReference type="InterPro" id="IPR029016">
    <property type="entry name" value="GAF-like_dom_sf"/>
</dbReference>
<dbReference type="Pfam" id="PF01614">
    <property type="entry name" value="IclR_C"/>
    <property type="match status" value="1"/>
</dbReference>
<dbReference type="GO" id="GO:0003700">
    <property type="term" value="F:DNA-binding transcription factor activity"/>
    <property type="evidence" value="ECO:0007669"/>
    <property type="project" value="TreeGrafter"/>
</dbReference>
<evidence type="ECO:0000256" key="3">
    <source>
        <dbReference type="ARBA" id="ARBA00023163"/>
    </source>
</evidence>
<evidence type="ECO:0000256" key="1">
    <source>
        <dbReference type="ARBA" id="ARBA00023015"/>
    </source>
</evidence>
<dbReference type="SUPFAM" id="SSF46785">
    <property type="entry name" value="Winged helix' DNA-binding domain"/>
    <property type="match status" value="1"/>
</dbReference>
<sequence>MVEQGKPVAGSQSLERGLEILELLDKSPTAMGVKEISRRLDLSAAITQRLINTLSQYNFVTQDPETRRYAIGYRAFGLGWSLTKKDRLISVALPELDMLASKHLLNSYLGVVRGLRAIYILSVQSDGPIAIRSAPGSLTYLHSTALGKALLAGLSPDEAYRLLTAEPLAQVTPHTITDPQILMRELADIRQKGYATVKSENIPGIISVGAPIRDTSGKVIAALSTAFAEWSTPEFTVAAVADLVTASAARISQSLGHQHS</sequence>
<name>A0A2V3U3U3_9HYPH</name>
<reference evidence="6 7" key="1">
    <citation type="submission" date="2018-05" db="EMBL/GenBank/DDBJ databases">
        <title>Genomic Encyclopedia of Type Strains, Phase IV (KMG-IV): sequencing the most valuable type-strain genomes for metagenomic binning, comparative biology and taxonomic classification.</title>
        <authorList>
            <person name="Goeker M."/>
        </authorList>
    </citation>
    <scope>NUCLEOTIDE SEQUENCE [LARGE SCALE GENOMIC DNA]</scope>
    <source>
        <strain evidence="6 7">DSM 6462</strain>
    </source>
</reference>
<evidence type="ECO:0000313" key="6">
    <source>
        <dbReference type="EMBL" id="PXW57394.1"/>
    </source>
</evidence>
<dbReference type="Pfam" id="PF09339">
    <property type="entry name" value="HTH_IclR"/>
    <property type="match status" value="1"/>
</dbReference>
<dbReference type="EMBL" id="QJJK01000007">
    <property type="protein sequence ID" value="PXW57394.1"/>
    <property type="molecule type" value="Genomic_DNA"/>
</dbReference>
<dbReference type="Gene3D" id="3.30.450.40">
    <property type="match status" value="1"/>
</dbReference>
<organism evidence="6 7">
    <name type="scientific">Chelatococcus asaccharovorans</name>
    <dbReference type="NCBI Taxonomy" id="28210"/>
    <lineage>
        <taxon>Bacteria</taxon>
        <taxon>Pseudomonadati</taxon>
        <taxon>Pseudomonadota</taxon>
        <taxon>Alphaproteobacteria</taxon>
        <taxon>Hyphomicrobiales</taxon>
        <taxon>Chelatococcaceae</taxon>
        <taxon>Chelatococcus</taxon>
    </lineage>
</organism>
<dbReference type="SUPFAM" id="SSF55781">
    <property type="entry name" value="GAF domain-like"/>
    <property type="match status" value="1"/>
</dbReference>
<dbReference type="InterPro" id="IPR005471">
    <property type="entry name" value="Tscrpt_reg_IclR_N"/>
</dbReference>
<dbReference type="Gene3D" id="1.10.10.10">
    <property type="entry name" value="Winged helix-like DNA-binding domain superfamily/Winged helix DNA-binding domain"/>
    <property type="match status" value="1"/>
</dbReference>
<evidence type="ECO:0000259" key="4">
    <source>
        <dbReference type="PROSITE" id="PS51077"/>
    </source>
</evidence>
<keyword evidence="1" id="KW-0805">Transcription regulation</keyword>
<evidence type="ECO:0000256" key="2">
    <source>
        <dbReference type="ARBA" id="ARBA00023125"/>
    </source>
</evidence>
<keyword evidence="2" id="KW-0238">DNA-binding</keyword>
<dbReference type="Proteomes" id="UP000248021">
    <property type="component" value="Unassembled WGS sequence"/>
</dbReference>
<dbReference type="RefSeq" id="WP_245449913.1">
    <property type="nucleotide sequence ID" value="NZ_JAHBRY010000001.1"/>
</dbReference>